<reference evidence="8" key="1">
    <citation type="submission" date="2021-04" db="EMBL/GenBank/DDBJ databases">
        <title>Draft genome of Fusarium avenaceum strain F156N33, isolated from an atmospheric sample in Virginia.</title>
        <authorList>
            <person name="Yang S."/>
            <person name="Vinatzer B.A."/>
            <person name="Coleman J."/>
        </authorList>
    </citation>
    <scope>NUCLEOTIDE SEQUENCE</scope>
    <source>
        <strain evidence="8">F156N33</strain>
    </source>
</reference>
<feature type="domain" description="FAD-binding PCMH-type" evidence="7">
    <location>
        <begin position="76"/>
        <end position="247"/>
    </location>
</feature>
<sequence length="869" mass="95231">MVRRDNLPVATMTKLKHLANSIILLLTTWIALAAPCDNLTSENCVQACVELSTHFSDAFHNGDDDASFAIWDMKQQEARPACRIEPTSSAQVAKALQIVVANWCRFAVKGGGHSTNFDASNSAGGVTIDLQNMDHIKLSDDHEWADLGPGLVLGEAYSALEQHGLTFVGGRVADVGLPGFTLGGGISNLSPQYGLAVDNVFEYEIVLPNATTVTARPDLNPDLYFALRGGGNNFGIVTNFRARVVPQGKLLSGDMTFHRDYTDQIIDQVFQLTTNLANDTYMCFSSRYAYNQAGDNFQISMTPAYCKPVPRPAVFNALNSIPHQSNTVRVDWMSNFAAEGVAPHGLRRVYATLTYKPSRGLHKKLLDIFSSEVEGVKATPGFTSSVVIQALHINAIRAMKERGGNALGVESETPLNRWSEADDDTAISTMDVAKEVVGIVFDFLKDAATKQEADDRQAQIMGTLGAIKQQIDSLQLEEEELAALNRVSPSFTDITTWQNHFPLAVQNKDTEQISSFLAIFNNKGPGGAAFHVQNIFNVMSGQGLGLTVPSILPSWHTASYKKMYTPVNGQYTFTLKNYLDDYDVSISWAMGMAGFALICEIIALQDLADKTTTTTIGIANEVHGATKEFSDNAKLVHGMAYDLFPPFVKKFKPSYLETGTNLGQWFRIWRSGSHVKNFTAWTGDGNYMDPQFQVNKDESMSVFQIFPIFCDDSEGVYPELEFRFNESDHPLYGPAGLISRMNGDSVLVYTIDNGGSNGTGLTTTSDPDNWMDGARFSTAEFNVLPVSSEDSGTDAPGFILMLANVGSPMLWNPGTVSPIGYWILRDDGIQQTDWVKTPDSESTVPGEPSRAPGPNPVDNGKNQTQWQWW</sequence>
<dbReference type="InterPro" id="IPR050416">
    <property type="entry name" value="FAD-linked_Oxidoreductase"/>
</dbReference>
<feature type="region of interest" description="Disordered" evidence="5">
    <location>
        <begin position="835"/>
        <end position="869"/>
    </location>
</feature>
<organism evidence="8 9">
    <name type="scientific">Fusarium avenaceum</name>
    <dbReference type="NCBI Taxonomy" id="40199"/>
    <lineage>
        <taxon>Eukaryota</taxon>
        <taxon>Fungi</taxon>
        <taxon>Dikarya</taxon>
        <taxon>Ascomycota</taxon>
        <taxon>Pezizomycotina</taxon>
        <taxon>Sordariomycetes</taxon>
        <taxon>Hypocreomycetidae</taxon>
        <taxon>Hypocreales</taxon>
        <taxon>Nectriaceae</taxon>
        <taxon>Fusarium</taxon>
        <taxon>Fusarium tricinctum species complex</taxon>
    </lineage>
</organism>
<evidence type="ECO:0000256" key="5">
    <source>
        <dbReference type="SAM" id="MobiDB-lite"/>
    </source>
</evidence>
<dbReference type="Pfam" id="PF01565">
    <property type="entry name" value="FAD_binding_4"/>
    <property type="match status" value="1"/>
</dbReference>
<dbReference type="InterPro" id="IPR016169">
    <property type="entry name" value="FAD-bd_PCMH_sub2"/>
</dbReference>
<feature type="signal peptide" evidence="6">
    <location>
        <begin position="1"/>
        <end position="33"/>
    </location>
</feature>
<evidence type="ECO:0000256" key="4">
    <source>
        <dbReference type="ARBA" id="ARBA00023002"/>
    </source>
</evidence>
<dbReference type="PANTHER" id="PTHR42973:SF13">
    <property type="entry name" value="FAD-BINDING PCMH-TYPE DOMAIN-CONTAINING PROTEIN"/>
    <property type="match status" value="1"/>
</dbReference>
<gene>
    <name evidence="8" type="ORF">KAF25_003439</name>
</gene>
<evidence type="ECO:0000259" key="7">
    <source>
        <dbReference type="PROSITE" id="PS51387"/>
    </source>
</evidence>
<dbReference type="Gene3D" id="3.30.465.10">
    <property type="match status" value="1"/>
</dbReference>
<dbReference type="PANTHER" id="PTHR42973">
    <property type="entry name" value="BINDING OXIDOREDUCTASE, PUTATIVE (AFU_ORTHOLOGUE AFUA_1G17690)-RELATED"/>
    <property type="match status" value="1"/>
</dbReference>
<name>A0A9P7H7N8_9HYPO</name>
<dbReference type="EMBL" id="JAGPUO010000010">
    <property type="protein sequence ID" value="KAG5659917.1"/>
    <property type="molecule type" value="Genomic_DNA"/>
</dbReference>
<evidence type="ECO:0000313" key="9">
    <source>
        <dbReference type="Proteomes" id="UP000782241"/>
    </source>
</evidence>
<dbReference type="Proteomes" id="UP000782241">
    <property type="component" value="Unassembled WGS sequence"/>
</dbReference>
<evidence type="ECO:0000256" key="3">
    <source>
        <dbReference type="ARBA" id="ARBA00022827"/>
    </source>
</evidence>
<evidence type="ECO:0000256" key="6">
    <source>
        <dbReference type="SAM" id="SignalP"/>
    </source>
</evidence>
<evidence type="ECO:0000256" key="2">
    <source>
        <dbReference type="ARBA" id="ARBA00022630"/>
    </source>
</evidence>
<dbReference type="GO" id="GO:0071949">
    <property type="term" value="F:FAD binding"/>
    <property type="evidence" value="ECO:0007669"/>
    <property type="project" value="InterPro"/>
</dbReference>
<keyword evidence="3" id="KW-0274">FAD</keyword>
<feature type="compositionally biased region" description="Polar residues" evidence="5">
    <location>
        <begin position="860"/>
        <end position="869"/>
    </location>
</feature>
<dbReference type="SUPFAM" id="SSF56176">
    <property type="entry name" value="FAD-binding/transporter-associated domain-like"/>
    <property type="match status" value="1"/>
</dbReference>
<keyword evidence="9" id="KW-1185">Reference proteome</keyword>
<comment type="caution">
    <text evidence="8">The sequence shown here is derived from an EMBL/GenBank/DDBJ whole genome shotgun (WGS) entry which is preliminary data.</text>
</comment>
<protein>
    <recommendedName>
        <fullName evidence="7">FAD-binding PCMH-type domain-containing protein</fullName>
    </recommendedName>
</protein>
<keyword evidence="2" id="KW-0285">Flavoprotein</keyword>
<dbReference type="PROSITE" id="PS51387">
    <property type="entry name" value="FAD_PCMH"/>
    <property type="match status" value="1"/>
</dbReference>
<comment type="similarity">
    <text evidence="1">Belongs to the oxygen-dependent FAD-linked oxidoreductase family.</text>
</comment>
<accession>A0A9P7H7N8</accession>
<keyword evidence="6" id="KW-0732">Signal</keyword>
<dbReference type="InterPro" id="IPR006094">
    <property type="entry name" value="Oxid_FAD_bind_N"/>
</dbReference>
<dbReference type="InterPro" id="IPR016166">
    <property type="entry name" value="FAD-bd_PCMH"/>
</dbReference>
<evidence type="ECO:0000256" key="1">
    <source>
        <dbReference type="ARBA" id="ARBA00005466"/>
    </source>
</evidence>
<dbReference type="GO" id="GO:0016491">
    <property type="term" value="F:oxidoreductase activity"/>
    <property type="evidence" value="ECO:0007669"/>
    <property type="project" value="UniProtKB-KW"/>
</dbReference>
<proteinExistence type="inferred from homology"/>
<feature type="chain" id="PRO_5040340647" description="FAD-binding PCMH-type domain-containing protein" evidence="6">
    <location>
        <begin position="34"/>
        <end position="869"/>
    </location>
</feature>
<evidence type="ECO:0000313" key="8">
    <source>
        <dbReference type="EMBL" id="KAG5659917.1"/>
    </source>
</evidence>
<dbReference type="InterPro" id="IPR036318">
    <property type="entry name" value="FAD-bd_PCMH-like_sf"/>
</dbReference>
<keyword evidence="4" id="KW-0560">Oxidoreductase</keyword>
<dbReference type="AlphaFoldDB" id="A0A9P7H7N8"/>